<feature type="region of interest" description="Disordered" evidence="1">
    <location>
        <begin position="2441"/>
        <end position="2465"/>
    </location>
</feature>
<dbReference type="Gene3D" id="3.10.10.10">
    <property type="entry name" value="HIV Type 1 Reverse Transcriptase, subunit A, domain 1"/>
    <property type="match status" value="1"/>
</dbReference>
<evidence type="ECO:0000256" key="1">
    <source>
        <dbReference type="SAM" id="MobiDB-lite"/>
    </source>
</evidence>
<dbReference type="SUPFAM" id="SSF56672">
    <property type="entry name" value="DNA/RNA polymerases"/>
    <property type="match status" value="1"/>
</dbReference>
<feature type="region of interest" description="Disordered" evidence="1">
    <location>
        <begin position="2194"/>
        <end position="2235"/>
    </location>
</feature>
<dbReference type="Pfam" id="PF07245">
    <property type="entry name" value="Phlebovirus_G2"/>
    <property type="match status" value="1"/>
</dbReference>
<dbReference type="Gene3D" id="3.30.420.10">
    <property type="entry name" value="Ribonuclease H-like superfamily/Ribonuclease H"/>
    <property type="match status" value="1"/>
</dbReference>
<comment type="caution">
    <text evidence="4">The sequence shown here is derived from an EMBL/GenBank/DDBJ whole genome shotgun (WGS) entry which is preliminary data.</text>
</comment>
<feature type="compositionally biased region" description="Polar residues" evidence="1">
    <location>
        <begin position="535"/>
        <end position="570"/>
    </location>
</feature>
<evidence type="ECO:0000256" key="2">
    <source>
        <dbReference type="SAM" id="Phobius"/>
    </source>
</evidence>
<dbReference type="InterPro" id="IPR036397">
    <property type="entry name" value="RNaseH_sf"/>
</dbReference>
<keyword evidence="5" id="KW-1185">Reference proteome</keyword>
<gene>
    <name evidence="4" type="ORF">B9Z55_029058</name>
</gene>
<dbReference type="InterPro" id="IPR040676">
    <property type="entry name" value="DUF5641"/>
</dbReference>
<dbReference type="InterPro" id="IPR001584">
    <property type="entry name" value="Integrase_cat-core"/>
</dbReference>
<dbReference type="SUPFAM" id="SSF53098">
    <property type="entry name" value="Ribonuclease H-like"/>
    <property type="match status" value="1"/>
</dbReference>
<dbReference type="InterPro" id="IPR000477">
    <property type="entry name" value="RT_dom"/>
</dbReference>
<dbReference type="Pfam" id="PF00078">
    <property type="entry name" value="RVT_1"/>
    <property type="match status" value="1"/>
</dbReference>
<dbReference type="Proteomes" id="UP000230233">
    <property type="component" value="Unassembled WGS sequence"/>
</dbReference>
<dbReference type="OrthoDB" id="5863871at2759"/>
<dbReference type="Pfam" id="PF05380">
    <property type="entry name" value="Peptidase_A17"/>
    <property type="match status" value="1"/>
</dbReference>
<dbReference type="Gene3D" id="2.60.40.3770">
    <property type="match status" value="1"/>
</dbReference>
<feature type="compositionally biased region" description="Low complexity" evidence="1">
    <location>
        <begin position="490"/>
        <end position="534"/>
    </location>
</feature>
<dbReference type="GO" id="GO:0003676">
    <property type="term" value="F:nucleic acid binding"/>
    <property type="evidence" value="ECO:0007669"/>
    <property type="project" value="InterPro"/>
</dbReference>
<sequence length="3012" mass="343375">MSVTHDELNEWNEAILETQNEVIAQAKHAINNTLKEAPTKEKADLANETPEEYVTKYAVLLANEKVDSISRYKDYRMQYEATVQTFGNIPTGNIIAETAKQMIEHMYQEDKKVKLALEELQKKLVKRHTTLNEIAEKEKFPKIAADKFEIVPVHKRTPLKVGTGGNTFSFNPKATNVSSFNTTLQAKNLVSSNHMELPVFYGDVAEWPAFYMPFKKIVADVEGVEDVIKHNILRQHLRGAPYDLVKPYKTDGSEFKTALDRLVLMYDSAEKQHAYLWNKLMNIPKAKDNASSLRTLHNELLATTNSLKTHDDIEQLNFQAIVKSKLPRGILIEVLKSEPKKTSEILAALDKIATIEESAFESNKFEREDRSAFSVNSKQSRQQKACKFCQRTNHNTVECKTIASLSERKEFIKRNKLCFNCMSSSHRSQDCHSTACKKCNVKHNQAICPKNHSHSAQTQYQKNSQNYPRNQNETQRNNFRNSNEGQRSHNQQNGQSQWKGQQNNNGNSQWNGNQQKQSQWNGNQNQNRNSQWNGKTNGPQQNAKQSYGQSYGQNKNGKTPGQSAPNKNTKNSYTVSAYQTSLMVAKAPILIDDKIETIPVLLDSGADQSFILSDFAERSNMKIIEKNLEFNINAFGKEPTTIVVNKVEFEILTNDNTCLKVEALTVPAITDLFDPVSLSLEDREFLESRNQTTINITRPEKAIALLGCDVFWNLMSDQRKEKLPSGRFIIPTHIGPVICGKQDENVTSIHALIARINNHSENTFTETSLEEYFEISNIGITDNVEDVTNDEIVEEFKKSVEINEKSKRIVVSLPWKEGQKEKLSNNKDVAYCRLKQQYSATSGKEAWKILKESFETMEKSGIIEQIDNDPNIGFFIPYSQVFNTSSNTTKVRTVFDASSKKRGEISLNNALHQGPSLIPDLQGILLRIRQGKYVLSGDIEKAFHAVEVNSKDRDALRFLWLEDPDKPPSNENIRIMRFTRLPFGVNCSPFLLSMAIIHGANQPGTPPELVKAIEKMCYVDNLFMITDDKSDLPKMYHSLKKFFDSIGMNIREFSTNTPQNFVEEKDKAKNLDNVKLLGYRYDLSEDTLEVRTQPIENIEKYERKMTKRQVVSEITSVFDPLQIFAPLYLEGKLITRNVSPHTIKWTDAISPEIAHQTIAYRERINKSNLKFRRNIPHLNSTTPVRFAVFTDASEHTYGACIYLIIEKEGGTGEYEPHLLISKQRISPQQKTLTIPRLELLAIGIGVRLLDYVLANMQLNVKAIEFFSDSTIALAQIKNHSTLKGEKQPVFVENRCRKIWKTLQDIKLKNDDTEISLSHVPTDQNPADHITRGFTSEIELKDSNYFGGPIWLSNLNHKDYPSKKENNKLVVPKPTESFETPTTTTVMVTKTRNFSEMENKVIPLAKMNNLVKTKRVTALVLRFLKNRVLKKLSIDNKNKLMSHIPELNSYPETPGKVSLHENEIAEKLLIRIHQQVYEIKENPKENQFLSKNIDNTISDQIVYQHNRTHFLKLKPIINTKSELARLIVQKTHVGNLHVGPSTTLGIVLEKYSGTHWKRTVKKELKRCSLCRKVNNHSFREAPPGIIPERRTNECIVFQHAGVDFIGPIKTQRNSLNEIEKSYIAIFTCTATRMIHLELVRDVSTDEFLLAFTRFIGRRGCPQTVTSDNAATFKLVAEILDQFSERENDYLARMELDKIVDQKEKFEKEKTNVIEKEMTKKGVTWYFNTALAPWQRAHYERLVGIVKKALKHALGDHEYRTKDLETIMIECESLVNRRPLTYVDEDSEDSKLLRPIDIITPDLCFAKIDETGLENEYYEYTSMYRQVQKHVKRFWNIFHRDYLQQNKNFQTMYQSNRAHSNLVKPIVGEIVLLKDELAPRGKWKVGIISELMKGRDGEIRSVRIRTTLKRKKIDGSPNYKPVPTREITRPLRLVIPLEIRPENTENEENEIDHDQGNKNVTVNLVKTTKSSKISENLKSDNRFQKKNRGTSIFKMLKLALLLLLSCLVLRSSAEETTTSKIRMLDIDSATAKSLSKKTTTLTTEQPLTELSTVKKLRTTKTTTVLPETTTKVSTTTRITTTPETTVRTTSRLTTTPTVKETTRTTTVPTTSTTTARPTSTEIPISSTTSPSTTLTTTEYSSPYTSQSRTPHTTQFWNYENFMSSTPSTITTSITVTETTTTVDLPDLTTRVLPKAEGVRRSVQSTTKATTTTKKATTTTAKSTTTTTEPSTTIEDSSNWRIHHPHESESKIECTKQGVNLIDEENMTNHTNSVCSENWCNSNIVTVSKITEVAIPPEVSLHKHRVTWKKPIDNKFIIIEKVCPPIDYCWKLNKYQKCVICADYILNPQCHPNTTIVFVILLLSIPIKIAFTFCHIGKMIKIIRLSWYWIKKLIRWICCCNKEEQEEIELDEFEMIAPRLGTKKNTRELVQSWRDKYRLSKRNRNLSRSRPNTKQRNNRRNPSVTNRKRTFEVSTIEENGEAVMRIHARSRTPTPPLALLAIVALSILIRVVVADVCDQTIPITHDETTCNENGICRIEKVLDVFFTPQSKTACVQLMSKKNVLIKFKLTIAHNLKKCQKGPILFTKNVTVHADSSKRCHGMGECVDRKCLDVGPNSKLSEFAEGNKYPGHTYCASSCGGILCGCLLPTEACLFYRTYAIPTTDDKFEIYYCENWSNAINFQASLTLNSKKTENVILIQEGAERPISIVYGKSEELNINIKLLEASNENKLSIFGKKFIQNENKIALASITNEVFPLECSETGECNYRDTCNCVTAEKEAQCDCKVPDLYKILEDVNHNLPVITERYHLGISPDNTPILKMKHNTAHVQIILDQSYHTKMIESKIDCSISKQTPFEGCYNCLKGASQNITCVSKEPTHAKLSCDNEEFVDLLTCDKNGIENEIHRKFNESHPKGVCHVICGSKNHSYKIEGKLNYVSHTSLIEYLHHVINSEKSISDIHPWNIPDMGNIFQTITKGIVPILTGLTSIVLVSLFIYLCIVPMVLQCLTRPIGRNRR</sequence>
<keyword evidence="2" id="KW-0812">Transmembrane</keyword>
<dbReference type="Pfam" id="PF18701">
    <property type="entry name" value="DUF5641"/>
    <property type="match status" value="1"/>
</dbReference>
<dbReference type="PANTHER" id="PTHR47331:SF1">
    <property type="entry name" value="GAG-LIKE PROTEIN"/>
    <property type="match status" value="1"/>
</dbReference>
<feature type="domain" description="Integrase catalytic" evidence="3">
    <location>
        <begin position="1582"/>
        <end position="1801"/>
    </location>
</feature>
<dbReference type="InterPro" id="IPR043502">
    <property type="entry name" value="DNA/RNA_pol_sf"/>
</dbReference>
<dbReference type="Gene3D" id="3.30.70.270">
    <property type="match status" value="1"/>
</dbReference>
<dbReference type="STRING" id="1611254.A0A2G5S9A0"/>
<dbReference type="InterPro" id="IPR043128">
    <property type="entry name" value="Rev_trsase/Diguanyl_cyclase"/>
</dbReference>
<evidence type="ECO:0000259" key="3">
    <source>
        <dbReference type="PROSITE" id="PS50994"/>
    </source>
</evidence>
<protein>
    <recommendedName>
        <fullName evidence="3">Integrase catalytic domain-containing protein</fullName>
    </recommendedName>
</protein>
<feature type="compositionally biased region" description="Polar residues" evidence="1">
    <location>
        <begin position="454"/>
        <end position="489"/>
    </location>
</feature>
<dbReference type="GO" id="GO:0042575">
    <property type="term" value="C:DNA polymerase complex"/>
    <property type="evidence" value="ECO:0007669"/>
    <property type="project" value="UniProtKB-ARBA"/>
</dbReference>
<organism evidence="4 5">
    <name type="scientific">Caenorhabditis nigoni</name>
    <dbReference type="NCBI Taxonomy" id="1611254"/>
    <lineage>
        <taxon>Eukaryota</taxon>
        <taxon>Metazoa</taxon>
        <taxon>Ecdysozoa</taxon>
        <taxon>Nematoda</taxon>
        <taxon>Chromadorea</taxon>
        <taxon>Rhabditida</taxon>
        <taxon>Rhabditina</taxon>
        <taxon>Rhabditomorpha</taxon>
        <taxon>Rhabditoidea</taxon>
        <taxon>Rhabditidae</taxon>
        <taxon>Peloderinae</taxon>
        <taxon>Caenorhabditis</taxon>
    </lineage>
</organism>
<name>A0A2G5S9A0_9PELO</name>
<accession>A0A2G5S9A0</accession>
<feature type="compositionally biased region" description="Low complexity" evidence="1">
    <location>
        <begin position="2066"/>
        <end position="2143"/>
    </location>
</feature>
<dbReference type="PROSITE" id="PS50994">
    <property type="entry name" value="INTEGRASE"/>
    <property type="match status" value="1"/>
</dbReference>
<dbReference type="Pfam" id="PF03564">
    <property type="entry name" value="DUF1759"/>
    <property type="match status" value="1"/>
</dbReference>
<feature type="transmembrane region" description="Helical" evidence="2">
    <location>
        <begin position="2977"/>
        <end position="3003"/>
    </location>
</feature>
<keyword evidence="2" id="KW-0472">Membrane</keyword>
<feature type="compositionally biased region" description="Basic residues" evidence="1">
    <location>
        <begin position="2441"/>
        <end position="2456"/>
    </location>
</feature>
<proteinExistence type="predicted"/>
<dbReference type="InterPro" id="IPR005312">
    <property type="entry name" value="DUF1759"/>
</dbReference>
<dbReference type="InterPro" id="IPR008042">
    <property type="entry name" value="Retrotrans_Pao"/>
</dbReference>
<dbReference type="InterPro" id="IPR009878">
    <property type="entry name" value="Phlebovirus_G2_fusion"/>
</dbReference>
<evidence type="ECO:0000313" key="5">
    <source>
        <dbReference type="Proteomes" id="UP000230233"/>
    </source>
</evidence>
<reference evidence="5" key="1">
    <citation type="submission" date="2017-10" db="EMBL/GenBank/DDBJ databases">
        <title>Rapid genome shrinkage in a self-fertile nematode reveals novel sperm competition proteins.</title>
        <authorList>
            <person name="Yin D."/>
            <person name="Schwarz E.M."/>
            <person name="Thomas C.G."/>
            <person name="Felde R.L."/>
            <person name="Korf I.F."/>
            <person name="Cutter A.D."/>
            <person name="Schartner C.M."/>
            <person name="Ralston E.J."/>
            <person name="Meyer B.J."/>
            <person name="Haag E.S."/>
        </authorList>
    </citation>
    <scope>NUCLEOTIDE SEQUENCE [LARGE SCALE GENOMIC DNA]</scope>
    <source>
        <strain evidence="5">JU1422</strain>
    </source>
</reference>
<feature type="region of interest" description="Disordered" evidence="1">
    <location>
        <begin position="2066"/>
        <end position="2147"/>
    </location>
</feature>
<feature type="region of interest" description="Disordered" evidence="1">
    <location>
        <begin position="450"/>
        <end position="570"/>
    </location>
</feature>
<evidence type="ECO:0000313" key="4">
    <source>
        <dbReference type="EMBL" id="PIC11482.1"/>
    </source>
</evidence>
<feature type="compositionally biased region" description="Low complexity" evidence="1">
    <location>
        <begin position="2202"/>
        <end position="2230"/>
    </location>
</feature>
<dbReference type="EMBL" id="PDUG01000080">
    <property type="protein sequence ID" value="PIC11482.1"/>
    <property type="molecule type" value="Genomic_DNA"/>
</dbReference>
<dbReference type="GO" id="GO:0015074">
    <property type="term" value="P:DNA integration"/>
    <property type="evidence" value="ECO:0007669"/>
    <property type="project" value="InterPro"/>
</dbReference>
<dbReference type="InterPro" id="IPR012337">
    <property type="entry name" value="RNaseH-like_sf"/>
</dbReference>
<dbReference type="PANTHER" id="PTHR47331">
    <property type="entry name" value="PHD-TYPE DOMAIN-CONTAINING PROTEIN"/>
    <property type="match status" value="1"/>
</dbReference>
<keyword evidence="2" id="KW-1133">Transmembrane helix</keyword>